<dbReference type="RefSeq" id="YP_010776331.1">
    <property type="nucleotide sequence ID" value="NC_075034.1"/>
</dbReference>
<name>A0A167RE47_9VIRU</name>
<feature type="region of interest" description="Disordered" evidence="1">
    <location>
        <begin position="459"/>
        <end position="484"/>
    </location>
</feature>
<accession>A0A167RE47</accession>
<proteinExistence type="predicted"/>
<dbReference type="Gene3D" id="3.30.40.220">
    <property type="match status" value="2"/>
</dbReference>
<feature type="compositionally biased region" description="Basic and acidic residues" evidence="1">
    <location>
        <begin position="158"/>
        <end position="167"/>
    </location>
</feature>
<dbReference type="GeneID" id="80512942"/>
<protein>
    <submittedName>
        <fullName evidence="2">Uncharacterized protein</fullName>
    </submittedName>
</protein>
<keyword evidence="3" id="KW-1185">Reference proteome</keyword>
<sequence>MGKKIVKKCLGKKQNGDPCAFKTSSKCGNLYCNKHVNIWRLHGKEKTHKLCKARTQCYTNPEKKGFKKLLDINYEFSHCQKCRSHENKVSKARRNNINEFNNELTDVKKCKKCSNYIPLDKIITTSKGQISLYCERCFNTRKKTEKNRGKRDRKKYSKKYENTPARKESKKKRREENPEKTYKSYTTYRSKKLNEDPDGYRKKNAEIQAKYRALHPEKFNSTERYNTSANDKYNSYLLYSEKKGYDFELTKDEFKNLVESDCYYCGCPREKYLNGIDRLDNDKGYTIENTVPACKICNNMKNSLNESTFILMCAHITTYNMLDKFGLFSNVFNNYKGCSYNTYITRAKERNLKFDLSSEDFNKLGNENPCYICGRYSNENHKNGIDRVDNNQGYSLNNCKSCCGDCNFMKKNISYSKLIMKCMYIAANHKNKLSDLQEIWIPSKFQSINTNKLSKEEIDELKSQRKKKRHEKTLSSKTPEAIQAKMDIIKRNRARSADFDLGD</sequence>
<feature type="region of interest" description="Disordered" evidence="1">
    <location>
        <begin position="145"/>
        <end position="187"/>
    </location>
</feature>
<evidence type="ECO:0000313" key="2">
    <source>
        <dbReference type="EMBL" id="ANB50580.1"/>
    </source>
</evidence>
<evidence type="ECO:0000256" key="1">
    <source>
        <dbReference type="SAM" id="MobiDB-lite"/>
    </source>
</evidence>
<organism evidence="2 3">
    <name type="scientific">Powai lake megavirus</name>
    <dbReference type="NCBI Taxonomy" id="1842663"/>
    <lineage>
        <taxon>Viruses</taxon>
        <taxon>Varidnaviria</taxon>
        <taxon>Bamfordvirae</taxon>
        <taxon>Nucleocytoviricota</taxon>
        <taxon>Megaviricetes</taxon>
        <taxon>Imitervirales</taxon>
        <taxon>Mimiviridae</taxon>
        <taxon>Megamimivirinae</taxon>
        <taxon>Megavirus</taxon>
        <taxon>Megavirus powaiense</taxon>
    </lineage>
</organism>
<feature type="compositionally biased region" description="Basic residues" evidence="1">
    <location>
        <begin position="145"/>
        <end position="157"/>
    </location>
</feature>
<dbReference type="EMBL" id="KU877344">
    <property type="protein sequence ID" value="ANB50580.1"/>
    <property type="molecule type" value="Genomic_DNA"/>
</dbReference>
<reference evidence="2 3" key="1">
    <citation type="journal article" date="2016" name="Genome Announc.">
        <title>Complete Genome Sequence of a New Megavirus Family Member Isolated from an Inland Water Lake for the First Time in India.</title>
        <authorList>
            <person name="Chatterjee A."/>
            <person name="Ali F."/>
            <person name="Bange D."/>
            <person name="Kondabagil K."/>
        </authorList>
    </citation>
    <scope>NUCLEOTIDE SEQUENCE [LARGE SCALE GENOMIC DNA]</scope>
    <source>
        <strain evidence="2">1</strain>
    </source>
</reference>
<evidence type="ECO:0000313" key="3">
    <source>
        <dbReference type="Proteomes" id="UP000241365"/>
    </source>
</evidence>
<dbReference type="KEGG" id="vg:80512942"/>
<dbReference type="Proteomes" id="UP000241365">
    <property type="component" value="Segment"/>
</dbReference>